<organism evidence="1 2">
    <name type="scientific">Bradyrhizobium vignae</name>
    <dbReference type="NCBI Taxonomy" id="1549949"/>
    <lineage>
        <taxon>Bacteria</taxon>
        <taxon>Pseudomonadati</taxon>
        <taxon>Pseudomonadota</taxon>
        <taxon>Alphaproteobacteria</taxon>
        <taxon>Hyphomicrobiales</taxon>
        <taxon>Nitrobacteraceae</taxon>
        <taxon>Bradyrhizobium</taxon>
    </lineage>
</organism>
<protein>
    <submittedName>
        <fullName evidence="1">Uncharacterized protein</fullName>
    </submittedName>
</protein>
<proteinExistence type="predicted"/>
<evidence type="ECO:0000313" key="1">
    <source>
        <dbReference type="EMBL" id="SPP98286.1"/>
    </source>
</evidence>
<evidence type="ECO:0000313" key="2">
    <source>
        <dbReference type="Proteomes" id="UP000246085"/>
    </source>
</evidence>
<dbReference type="AlphaFoldDB" id="A0A2U3QA73"/>
<reference evidence="1 2" key="1">
    <citation type="submission" date="2018-03" db="EMBL/GenBank/DDBJ databases">
        <authorList>
            <person name="Gully D."/>
        </authorList>
    </citation>
    <scope>NUCLEOTIDE SEQUENCE [LARGE SCALE GENOMIC DNA]</scope>
    <source>
        <strain evidence="1">ORS3257</strain>
    </source>
</reference>
<gene>
    <name evidence="1" type="ORF">BRAD3257_7596</name>
</gene>
<name>A0A2U3QA73_9BRAD</name>
<dbReference type="EMBL" id="LS398110">
    <property type="protein sequence ID" value="SPP98286.1"/>
    <property type="molecule type" value="Genomic_DNA"/>
</dbReference>
<sequence>MRPMLSRTPPKLLSAGFADSREKLGDPMTNTPIHPDRFHWYDYKYYSFFLGPKLSVGRICPAIRLPRSASNQAHGGMVEQIHATLRCKHPGRRWPRYGDVARIVEYVRPEGIHRYADPAAVRRSCLATISQ</sequence>
<dbReference type="Proteomes" id="UP000246085">
    <property type="component" value="Chromosome BRAD3257"/>
</dbReference>
<dbReference type="KEGG" id="bvz:BRAD3257_7596"/>
<accession>A0A2U3QA73</accession>